<dbReference type="KEGG" id="paru:CYR75_02925"/>
<protein>
    <recommendedName>
        <fullName evidence="8">MAPEG family protein</fullName>
    </recommendedName>
</protein>
<feature type="transmembrane region" description="Helical" evidence="5">
    <location>
        <begin position="110"/>
        <end position="128"/>
    </location>
</feature>
<evidence type="ECO:0008006" key="8">
    <source>
        <dbReference type="Google" id="ProtNLM"/>
    </source>
</evidence>
<dbReference type="AlphaFoldDB" id="A0A2K9MCM8"/>
<dbReference type="SUPFAM" id="SSF161084">
    <property type="entry name" value="MAPEG domain-like"/>
    <property type="match status" value="1"/>
</dbReference>
<accession>A0A2K9MCM8</accession>
<dbReference type="InterPro" id="IPR023352">
    <property type="entry name" value="MAPEG-like_dom_sf"/>
</dbReference>
<dbReference type="RefSeq" id="WP_101498772.1">
    <property type="nucleotide sequence ID" value="NZ_CP025583.1"/>
</dbReference>
<keyword evidence="7" id="KW-1185">Reference proteome</keyword>
<feature type="transmembrane region" description="Helical" evidence="5">
    <location>
        <begin position="59"/>
        <end position="75"/>
    </location>
</feature>
<dbReference type="GO" id="GO:0016020">
    <property type="term" value="C:membrane"/>
    <property type="evidence" value="ECO:0007669"/>
    <property type="project" value="UniProtKB-SubCell"/>
</dbReference>
<keyword evidence="3 5" id="KW-1133">Transmembrane helix</keyword>
<dbReference type="EMBL" id="CP025583">
    <property type="protein sequence ID" value="AUM73388.1"/>
    <property type="molecule type" value="Genomic_DNA"/>
</dbReference>
<name>A0A2K9MCM8_9RHOB</name>
<comment type="subcellular location">
    <subcellularLocation>
        <location evidence="1">Membrane</location>
    </subcellularLocation>
</comment>
<organism evidence="6 7">
    <name type="scientific">Paracoccus jeotgali</name>
    <dbReference type="NCBI Taxonomy" id="2065379"/>
    <lineage>
        <taxon>Bacteria</taxon>
        <taxon>Pseudomonadati</taxon>
        <taxon>Pseudomonadota</taxon>
        <taxon>Alphaproteobacteria</taxon>
        <taxon>Rhodobacterales</taxon>
        <taxon>Paracoccaceae</taxon>
        <taxon>Paracoccus</taxon>
    </lineage>
</organism>
<keyword evidence="4 5" id="KW-0472">Membrane</keyword>
<evidence type="ECO:0000256" key="2">
    <source>
        <dbReference type="ARBA" id="ARBA00022692"/>
    </source>
</evidence>
<gene>
    <name evidence="6" type="ORF">CYR75_02925</name>
</gene>
<sequence>MTPELTVLALAALLQVVQIGLAGAGISRDAGLDWNMGPRDRQPQFSDQTKRLQRAVNNHFESLAFLTIAVLLLTVSGKAGGWTALAAWLHLGARVLYVPAYAYGWTPWRSYIWGVGFAAVIAMILRALF</sequence>
<evidence type="ECO:0000256" key="4">
    <source>
        <dbReference type="ARBA" id="ARBA00023136"/>
    </source>
</evidence>
<dbReference type="InterPro" id="IPR001129">
    <property type="entry name" value="Membr-assoc_MAPEG"/>
</dbReference>
<dbReference type="OrthoDB" id="7743618at2"/>
<dbReference type="PANTHER" id="PTHR35371">
    <property type="entry name" value="INNER MEMBRANE PROTEIN"/>
    <property type="match status" value="1"/>
</dbReference>
<proteinExistence type="predicted"/>
<dbReference type="PANTHER" id="PTHR35371:SF1">
    <property type="entry name" value="BLR7753 PROTEIN"/>
    <property type="match status" value="1"/>
</dbReference>
<evidence type="ECO:0000313" key="6">
    <source>
        <dbReference type="EMBL" id="AUM73388.1"/>
    </source>
</evidence>
<evidence type="ECO:0000256" key="1">
    <source>
        <dbReference type="ARBA" id="ARBA00004370"/>
    </source>
</evidence>
<keyword evidence="2 5" id="KW-0812">Transmembrane</keyword>
<evidence type="ECO:0000256" key="3">
    <source>
        <dbReference type="ARBA" id="ARBA00022989"/>
    </source>
</evidence>
<dbReference type="Gene3D" id="1.20.120.550">
    <property type="entry name" value="Membrane associated eicosanoid/glutathione metabolism-like domain"/>
    <property type="match status" value="1"/>
</dbReference>
<evidence type="ECO:0000256" key="5">
    <source>
        <dbReference type="SAM" id="Phobius"/>
    </source>
</evidence>
<reference evidence="7" key="1">
    <citation type="submission" date="2017-12" db="EMBL/GenBank/DDBJ databases">
        <title>Genomic analysis of Paracoccus sp. CBA4604.</title>
        <authorList>
            <person name="Roh S.W."/>
            <person name="Kim J.Y."/>
            <person name="Kim J.S."/>
        </authorList>
    </citation>
    <scope>NUCLEOTIDE SEQUENCE [LARGE SCALE GENOMIC DNA]</scope>
    <source>
        <strain evidence="7">CBA4604</strain>
    </source>
</reference>
<dbReference type="Proteomes" id="UP000234882">
    <property type="component" value="Chromosome"/>
</dbReference>
<dbReference type="Pfam" id="PF01124">
    <property type="entry name" value="MAPEG"/>
    <property type="match status" value="1"/>
</dbReference>
<evidence type="ECO:0000313" key="7">
    <source>
        <dbReference type="Proteomes" id="UP000234882"/>
    </source>
</evidence>